<accession>A0A926S0Y1</accession>
<evidence type="ECO:0000256" key="2">
    <source>
        <dbReference type="ARBA" id="ARBA00022723"/>
    </source>
</evidence>
<evidence type="ECO:0000256" key="3">
    <source>
        <dbReference type="PIRSR" id="PIRSR607837-1"/>
    </source>
</evidence>
<reference evidence="4" key="1">
    <citation type="submission" date="2020-09" db="EMBL/GenBank/DDBJ databases">
        <title>A novel bacterium of genus Bacillus, isolated from South China Sea.</title>
        <authorList>
            <person name="Huang H."/>
            <person name="Mo K."/>
            <person name="Hu Y."/>
        </authorList>
    </citation>
    <scope>NUCLEOTIDE SEQUENCE</scope>
    <source>
        <strain evidence="4">IB182487</strain>
    </source>
</reference>
<sequence length="162" mass="19030">MNQTKTWMNKWIRHRSVLEELVTLIEDEHLNYKPWPDAMTLSELVLHTARWNHTFVSLVATGEFTEPEDKNCKTAAELQETVQRLTKETTEMFKSIADVNLKEEFELPFSNFKDSGDSIITIMYDHEIHHKGQLFVYVRLIGIEEVPFLVDINKSIENKEAY</sequence>
<dbReference type="Proteomes" id="UP000626844">
    <property type="component" value="Unassembled WGS sequence"/>
</dbReference>
<evidence type="ECO:0000313" key="4">
    <source>
        <dbReference type="EMBL" id="MBD1380479.1"/>
    </source>
</evidence>
<gene>
    <name evidence="4" type="ORF">IC621_09575</name>
</gene>
<dbReference type="InterPro" id="IPR034660">
    <property type="entry name" value="DinB/YfiT-like"/>
</dbReference>
<comment type="caution">
    <text evidence="4">The sequence shown here is derived from an EMBL/GenBank/DDBJ whole genome shotgun (WGS) entry which is preliminary data.</text>
</comment>
<dbReference type="SUPFAM" id="SSF109854">
    <property type="entry name" value="DinB/YfiT-like putative metalloenzymes"/>
    <property type="match status" value="1"/>
</dbReference>
<organism evidence="4 5">
    <name type="scientific">Metabacillus arenae</name>
    <dbReference type="NCBI Taxonomy" id="2771434"/>
    <lineage>
        <taxon>Bacteria</taxon>
        <taxon>Bacillati</taxon>
        <taxon>Bacillota</taxon>
        <taxon>Bacilli</taxon>
        <taxon>Bacillales</taxon>
        <taxon>Bacillaceae</taxon>
        <taxon>Metabacillus</taxon>
    </lineage>
</organism>
<feature type="binding site" evidence="3">
    <location>
        <position position="47"/>
    </location>
    <ligand>
        <name>a divalent metal cation</name>
        <dbReference type="ChEBI" id="CHEBI:60240"/>
    </ligand>
</feature>
<feature type="binding site" evidence="3">
    <location>
        <position position="130"/>
    </location>
    <ligand>
        <name>a divalent metal cation</name>
        <dbReference type="ChEBI" id="CHEBI:60240"/>
    </ligand>
</feature>
<name>A0A926S0Y1_9BACI</name>
<dbReference type="GO" id="GO:0046872">
    <property type="term" value="F:metal ion binding"/>
    <property type="evidence" value="ECO:0007669"/>
    <property type="project" value="UniProtKB-KW"/>
</dbReference>
<keyword evidence="5" id="KW-1185">Reference proteome</keyword>
<dbReference type="Gene3D" id="1.20.120.450">
    <property type="entry name" value="dinb family like domain"/>
    <property type="match status" value="1"/>
</dbReference>
<dbReference type="AlphaFoldDB" id="A0A926S0Y1"/>
<dbReference type="EMBL" id="JACXAI010000010">
    <property type="protein sequence ID" value="MBD1380479.1"/>
    <property type="molecule type" value="Genomic_DNA"/>
</dbReference>
<keyword evidence="2 3" id="KW-0479">Metal-binding</keyword>
<proteinExistence type="inferred from homology"/>
<feature type="binding site" evidence="3">
    <location>
        <position position="126"/>
    </location>
    <ligand>
        <name>a divalent metal cation</name>
        <dbReference type="ChEBI" id="CHEBI:60240"/>
    </ligand>
</feature>
<evidence type="ECO:0000313" key="5">
    <source>
        <dbReference type="Proteomes" id="UP000626844"/>
    </source>
</evidence>
<protein>
    <submittedName>
        <fullName evidence="4">DinB family protein</fullName>
    </submittedName>
</protein>
<dbReference type="RefSeq" id="WP_191158074.1">
    <property type="nucleotide sequence ID" value="NZ_JACXAI010000010.1"/>
</dbReference>
<dbReference type="InterPro" id="IPR007837">
    <property type="entry name" value="DinB"/>
</dbReference>
<dbReference type="Pfam" id="PF05163">
    <property type="entry name" value="DinB"/>
    <property type="match status" value="1"/>
</dbReference>
<evidence type="ECO:0000256" key="1">
    <source>
        <dbReference type="ARBA" id="ARBA00008635"/>
    </source>
</evidence>
<comment type="similarity">
    <text evidence="1">Belongs to the DinB family.</text>
</comment>